<dbReference type="PANTHER" id="PTHR30353">
    <property type="entry name" value="INNER MEMBRANE PROTEIN DEDA-RELATED"/>
    <property type="match status" value="1"/>
</dbReference>
<evidence type="ECO:0000256" key="7">
    <source>
        <dbReference type="RuleBase" id="RU367016"/>
    </source>
</evidence>
<evidence type="ECO:0000313" key="10">
    <source>
        <dbReference type="EMBL" id="HEO42751.1"/>
    </source>
</evidence>
<proteinExistence type="inferred from homology"/>
<dbReference type="EMBL" id="DSHZ01000378">
    <property type="protein sequence ID" value="HEO42751.1"/>
    <property type="molecule type" value="Genomic_DNA"/>
</dbReference>
<feature type="transmembrane region" description="Helical" evidence="7">
    <location>
        <begin position="105"/>
        <end position="129"/>
    </location>
</feature>
<comment type="subcellular location">
    <subcellularLocation>
        <location evidence="1 7">Cell membrane</location>
        <topology evidence="1 7">Multi-pass membrane protein</topology>
    </subcellularLocation>
</comment>
<organism evidence="9">
    <name type="scientific">Thermus islandicus</name>
    <dbReference type="NCBI Taxonomy" id="540988"/>
    <lineage>
        <taxon>Bacteria</taxon>
        <taxon>Thermotogati</taxon>
        <taxon>Deinococcota</taxon>
        <taxon>Deinococci</taxon>
        <taxon>Thermales</taxon>
        <taxon>Thermaceae</taxon>
        <taxon>Thermus</taxon>
    </lineage>
</organism>
<keyword evidence="6 7" id="KW-0472">Membrane</keyword>
<evidence type="ECO:0000256" key="4">
    <source>
        <dbReference type="ARBA" id="ARBA00022692"/>
    </source>
</evidence>
<dbReference type="InterPro" id="IPR032816">
    <property type="entry name" value="VTT_dom"/>
</dbReference>
<dbReference type="PANTHER" id="PTHR30353:SF0">
    <property type="entry name" value="TRANSMEMBRANE PROTEIN"/>
    <property type="match status" value="1"/>
</dbReference>
<feature type="domain" description="VTT" evidence="8">
    <location>
        <begin position="35"/>
        <end position="155"/>
    </location>
</feature>
<dbReference type="Pfam" id="PF09335">
    <property type="entry name" value="VTT_dom"/>
    <property type="match status" value="1"/>
</dbReference>
<keyword evidence="5 7" id="KW-1133">Transmembrane helix</keyword>
<sequence>MGVALDAKSLLETLSYPGLFALPLAETGLLFGFFLPGDSFLVTVGLFAAAGHLALGPSLLLLFLGSFLGHQLGYFWGRRLGKGLKARMRPEHWEKTEAFLRRRGALALIFAPLIPVVRTGMPFVAGAFAYPYPRFLSLSLLGTLLWTQGVTLLGYFLGRALPGLDRYLLLVVGLVVLVSLLPALWEARRR</sequence>
<keyword evidence="4 7" id="KW-0812">Transmembrane</keyword>
<gene>
    <name evidence="10" type="ORF">ENP09_07825</name>
    <name evidence="9" type="ORF">ENP73_02335</name>
</gene>
<comment type="similarity">
    <text evidence="2 7">Belongs to the DedA family.</text>
</comment>
<feature type="transmembrane region" description="Helical" evidence="7">
    <location>
        <begin position="167"/>
        <end position="185"/>
    </location>
</feature>
<reference evidence="9" key="1">
    <citation type="journal article" date="2020" name="mSystems">
        <title>Genome- and Community-Level Interaction Insights into Carbon Utilization and Element Cycling Functions of Hydrothermarchaeota in Hydrothermal Sediment.</title>
        <authorList>
            <person name="Zhou Z."/>
            <person name="Liu Y."/>
            <person name="Xu W."/>
            <person name="Pan J."/>
            <person name="Luo Z.H."/>
            <person name="Li M."/>
        </authorList>
    </citation>
    <scope>NUCLEOTIDE SEQUENCE [LARGE SCALE GENOMIC DNA]</scope>
    <source>
        <strain evidence="10">SpSt-189</strain>
        <strain evidence="9">SpSt-246</strain>
    </source>
</reference>
<evidence type="ECO:0000256" key="1">
    <source>
        <dbReference type="ARBA" id="ARBA00004651"/>
    </source>
</evidence>
<name>A0A7C2G528_9DEIN</name>
<dbReference type="AlphaFoldDB" id="A0A7C2G528"/>
<evidence type="ECO:0000256" key="6">
    <source>
        <dbReference type="ARBA" id="ARBA00023136"/>
    </source>
</evidence>
<accession>A0A7C2G528</accession>
<evidence type="ECO:0000259" key="8">
    <source>
        <dbReference type="Pfam" id="PF09335"/>
    </source>
</evidence>
<evidence type="ECO:0000256" key="3">
    <source>
        <dbReference type="ARBA" id="ARBA00022475"/>
    </source>
</evidence>
<dbReference type="InterPro" id="IPR032818">
    <property type="entry name" value="DedA-like"/>
</dbReference>
<protein>
    <submittedName>
        <fullName evidence="9">DedA family protein</fullName>
    </submittedName>
</protein>
<feature type="transmembrane region" description="Helical" evidence="7">
    <location>
        <begin position="14"/>
        <end position="34"/>
    </location>
</feature>
<dbReference type="EMBL" id="DSKL01000102">
    <property type="protein sequence ID" value="HEH81848.1"/>
    <property type="molecule type" value="Genomic_DNA"/>
</dbReference>
<evidence type="ECO:0000256" key="2">
    <source>
        <dbReference type="ARBA" id="ARBA00010792"/>
    </source>
</evidence>
<dbReference type="GO" id="GO:0005886">
    <property type="term" value="C:plasma membrane"/>
    <property type="evidence" value="ECO:0007669"/>
    <property type="project" value="UniProtKB-SubCell"/>
</dbReference>
<feature type="transmembrane region" description="Helical" evidence="7">
    <location>
        <begin position="40"/>
        <end position="69"/>
    </location>
</feature>
<keyword evidence="3 7" id="KW-1003">Cell membrane</keyword>
<evidence type="ECO:0000256" key="5">
    <source>
        <dbReference type="ARBA" id="ARBA00022989"/>
    </source>
</evidence>
<evidence type="ECO:0000313" key="9">
    <source>
        <dbReference type="EMBL" id="HEH81848.1"/>
    </source>
</evidence>
<comment type="caution">
    <text evidence="9">The sequence shown here is derived from an EMBL/GenBank/DDBJ whole genome shotgun (WGS) entry which is preliminary data.</text>
</comment>
<feature type="transmembrane region" description="Helical" evidence="7">
    <location>
        <begin position="135"/>
        <end position="155"/>
    </location>
</feature>